<dbReference type="InParanoid" id="G3PCG1"/>
<dbReference type="Ensembl" id="ENSGACT00000015314.1">
    <property type="protein sequence ID" value="ENSGACP00000015285.1"/>
    <property type="gene ID" value="ENSGACG00000011565.1"/>
</dbReference>
<feature type="region of interest" description="Disordered" evidence="1">
    <location>
        <begin position="61"/>
        <end position="95"/>
    </location>
</feature>
<organism evidence="2">
    <name type="scientific">Gasterosteus aculeatus</name>
    <name type="common">Three-spined stickleback</name>
    <dbReference type="NCBI Taxonomy" id="69293"/>
    <lineage>
        <taxon>Eukaryota</taxon>
        <taxon>Metazoa</taxon>
        <taxon>Chordata</taxon>
        <taxon>Craniata</taxon>
        <taxon>Vertebrata</taxon>
        <taxon>Euteleostomi</taxon>
        <taxon>Actinopterygii</taxon>
        <taxon>Neopterygii</taxon>
        <taxon>Teleostei</taxon>
        <taxon>Neoteleostei</taxon>
        <taxon>Acanthomorphata</taxon>
        <taxon>Eupercaria</taxon>
        <taxon>Perciformes</taxon>
        <taxon>Cottioidei</taxon>
        <taxon>Gasterosteales</taxon>
        <taxon>Gasterosteidae</taxon>
        <taxon>Gasterosteus</taxon>
    </lineage>
</organism>
<evidence type="ECO:0000256" key="1">
    <source>
        <dbReference type="SAM" id="MobiDB-lite"/>
    </source>
</evidence>
<accession>G3PCG1</accession>
<dbReference type="Bgee" id="ENSGACG00000011565">
    <property type="expression patterns" value="Expressed in intestinal epithelial cell and 13 other cell types or tissues"/>
</dbReference>
<evidence type="ECO:0000313" key="2">
    <source>
        <dbReference type="Ensembl" id="ENSGACP00000015285.1"/>
    </source>
</evidence>
<reference evidence="2" key="2">
    <citation type="submission" date="2024-04" db="UniProtKB">
        <authorList>
            <consortium name="Ensembl"/>
        </authorList>
    </citation>
    <scope>IDENTIFICATION</scope>
</reference>
<protein>
    <submittedName>
        <fullName evidence="2">Uncharacterized protein</fullName>
    </submittedName>
</protein>
<proteinExistence type="predicted"/>
<dbReference type="AlphaFoldDB" id="G3PCG1"/>
<feature type="compositionally biased region" description="Polar residues" evidence="1">
    <location>
        <begin position="75"/>
        <end position="88"/>
    </location>
</feature>
<name>G3PCG1_GASAC</name>
<reference evidence="2" key="1">
    <citation type="submission" date="2006-01" db="EMBL/GenBank/DDBJ databases">
        <authorList>
            <person name="Lindblad-Toh K."/>
            <person name="Mauceli E."/>
            <person name="Grabherr M."/>
            <person name="Chang J.L."/>
            <person name="Lander E.S."/>
        </authorList>
    </citation>
    <scope>NUCLEOTIDE SEQUENCE [LARGE SCALE GENOMIC DNA]</scope>
</reference>
<sequence>MLLRMLWSRLGAQRPVEWKPVCVYLSQSLKPRAYGSKSRTHSNLSALRILSRNYHMNSLHPQLKHTTLVPPASAGSESNSSTLTSDPGTLTPCGIGPKRFYSTDLGKSALKPSLKPAPVP</sequence>
<dbReference type="STRING" id="69293.ENSGACP00000015285"/>